<feature type="domain" description="Methyltransferase" evidence="5">
    <location>
        <begin position="14"/>
        <end position="143"/>
    </location>
</feature>
<dbReference type="SUPFAM" id="SSF53335">
    <property type="entry name" value="S-adenosyl-L-methionine-dependent methyltransferases"/>
    <property type="match status" value="1"/>
</dbReference>
<dbReference type="InterPro" id="IPR029063">
    <property type="entry name" value="SAM-dependent_MTases_sf"/>
</dbReference>
<dbReference type="AlphaFoldDB" id="A0A2N0ZLN2"/>
<sequence>MRLTKEILLNENIQSSATVLDAGCGIGDTSILLAEMFHCQIEAIDQHPEMVRVTAAKAKNSAHAITVAQGNIENLPYKNETFEVIISESVTAFTDTSKTLAEFSRTLKENGVLYLIEMTVEQPFSKDEEEEFLDFYGMVEMLTEEGWKERLKKAGFQTVQVVKANTVSNEMSMQSAPEGQEQPVPFVMIDNDDLRGVLEDHYVLTYQYAEKLGYRVFRAQL</sequence>
<dbReference type="GO" id="GO:0032259">
    <property type="term" value="P:methylation"/>
    <property type="evidence" value="ECO:0007669"/>
    <property type="project" value="UniProtKB-KW"/>
</dbReference>
<evidence type="ECO:0000313" key="6">
    <source>
        <dbReference type="EMBL" id="PKG30408.1"/>
    </source>
</evidence>
<dbReference type="PANTHER" id="PTHR44307:SF2">
    <property type="entry name" value="PHOSPHOETHANOLAMINE METHYLTRANSFERASE ISOFORM X1"/>
    <property type="match status" value="1"/>
</dbReference>
<keyword evidence="2 6" id="KW-0489">Methyltransferase</keyword>
<dbReference type="InterPro" id="IPR025714">
    <property type="entry name" value="Methyltranfer_dom"/>
</dbReference>
<dbReference type="EMBL" id="PISD01000008">
    <property type="protein sequence ID" value="PKG30408.1"/>
    <property type="molecule type" value="Genomic_DNA"/>
</dbReference>
<dbReference type="GO" id="GO:0008168">
    <property type="term" value="F:methyltransferase activity"/>
    <property type="evidence" value="ECO:0007669"/>
    <property type="project" value="UniProtKB-KW"/>
</dbReference>
<dbReference type="PANTHER" id="PTHR44307">
    <property type="entry name" value="PHOSPHOETHANOLAMINE METHYLTRANSFERASE"/>
    <property type="match status" value="1"/>
</dbReference>
<gene>
    <name evidence="6" type="ORF">CWS20_05295</name>
</gene>
<organism evidence="6 7">
    <name type="scientific">Cytobacillus horneckiae</name>
    <dbReference type="NCBI Taxonomy" id="549687"/>
    <lineage>
        <taxon>Bacteria</taxon>
        <taxon>Bacillati</taxon>
        <taxon>Bacillota</taxon>
        <taxon>Bacilli</taxon>
        <taxon>Bacillales</taxon>
        <taxon>Bacillaceae</taxon>
        <taxon>Cytobacillus</taxon>
    </lineage>
</organism>
<keyword evidence="7" id="KW-1185">Reference proteome</keyword>
<evidence type="ECO:0000313" key="7">
    <source>
        <dbReference type="Proteomes" id="UP000233343"/>
    </source>
</evidence>
<evidence type="ECO:0000256" key="3">
    <source>
        <dbReference type="ARBA" id="ARBA00022679"/>
    </source>
</evidence>
<dbReference type="Proteomes" id="UP000233343">
    <property type="component" value="Unassembled WGS sequence"/>
</dbReference>
<evidence type="ECO:0000259" key="5">
    <source>
        <dbReference type="Pfam" id="PF13847"/>
    </source>
</evidence>
<keyword evidence="3 6" id="KW-0808">Transferase</keyword>
<evidence type="ECO:0000256" key="2">
    <source>
        <dbReference type="ARBA" id="ARBA00022603"/>
    </source>
</evidence>
<evidence type="ECO:0000256" key="4">
    <source>
        <dbReference type="ARBA" id="ARBA00025707"/>
    </source>
</evidence>
<dbReference type="CDD" id="cd02440">
    <property type="entry name" value="AdoMet_MTases"/>
    <property type="match status" value="1"/>
</dbReference>
<dbReference type="Gene3D" id="3.40.50.150">
    <property type="entry name" value="Vaccinia Virus protein VP39"/>
    <property type="match status" value="1"/>
</dbReference>
<comment type="caution">
    <text evidence="6">The sequence shown here is derived from an EMBL/GenBank/DDBJ whole genome shotgun (WGS) entry which is preliminary data.</text>
</comment>
<proteinExistence type="predicted"/>
<comment type="pathway">
    <text evidence="1">Lipid metabolism.</text>
</comment>
<reference evidence="6 7" key="1">
    <citation type="journal article" date="2010" name="Int. J. Syst. Evol. Microbiol.">
        <title>Bacillus horneckiae sp. nov., isolated from a spacecraft-assembly clean room.</title>
        <authorList>
            <person name="Vaishampayan P."/>
            <person name="Probst A."/>
            <person name="Krishnamurthi S."/>
            <person name="Ghosh S."/>
            <person name="Osman S."/>
            <person name="McDowall A."/>
            <person name="Ruckmani A."/>
            <person name="Mayilraj S."/>
            <person name="Venkateswaran K."/>
        </authorList>
    </citation>
    <scope>NUCLEOTIDE SEQUENCE [LARGE SCALE GENOMIC DNA]</scope>
    <source>
        <strain evidence="7">1PO1SC</strain>
    </source>
</reference>
<protein>
    <submittedName>
        <fullName evidence="6">Class I SAM-dependent methyltransferase</fullName>
    </submittedName>
</protein>
<dbReference type="RefSeq" id="WP_083957426.1">
    <property type="nucleotide sequence ID" value="NZ_JAFDQP010000002.1"/>
</dbReference>
<evidence type="ECO:0000256" key="1">
    <source>
        <dbReference type="ARBA" id="ARBA00005189"/>
    </source>
</evidence>
<name>A0A2N0ZLN2_9BACI</name>
<comment type="pathway">
    <text evidence="4">Phospholipid metabolism.</text>
</comment>
<dbReference type="Pfam" id="PF13847">
    <property type="entry name" value="Methyltransf_31"/>
    <property type="match status" value="1"/>
</dbReference>
<accession>A0A2N0ZLN2</accession>